<dbReference type="InterPro" id="IPR041606">
    <property type="entry name" value="HydF_dimer"/>
</dbReference>
<dbReference type="InterPro" id="IPR023873">
    <property type="entry name" value="FeFe-hyd_GTPase_HydF"/>
</dbReference>
<dbReference type="EMBL" id="FNOP01000013">
    <property type="protein sequence ID" value="SDX10177.1"/>
    <property type="molecule type" value="Genomic_DNA"/>
</dbReference>
<dbReference type="InterPro" id="IPR006073">
    <property type="entry name" value="GTP-bd"/>
</dbReference>
<evidence type="ECO:0000313" key="6">
    <source>
        <dbReference type="EMBL" id="SDX10177.1"/>
    </source>
</evidence>
<dbReference type="InterPro" id="IPR040644">
    <property type="entry name" value="HydF_tetramer"/>
</dbReference>
<protein>
    <submittedName>
        <fullName evidence="6">[FeFe] hydrogenase H-cluster maturation GTPase HydF</fullName>
    </submittedName>
</protein>
<dbReference type="Pfam" id="PF18133">
    <property type="entry name" value="HydF_tetramer"/>
    <property type="match status" value="1"/>
</dbReference>
<evidence type="ECO:0000256" key="2">
    <source>
        <dbReference type="ARBA" id="ARBA00023134"/>
    </source>
</evidence>
<dbReference type="GO" id="GO:0005737">
    <property type="term" value="C:cytoplasm"/>
    <property type="evidence" value="ECO:0007669"/>
    <property type="project" value="TreeGrafter"/>
</dbReference>
<dbReference type="CDD" id="cd00880">
    <property type="entry name" value="Era_like"/>
    <property type="match status" value="1"/>
</dbReference>
<dbReference type="PRINTS" id="PR00326">
    <property type="entry name" value="GTP1OBG"/>
</dbReference>
<dbReference type="Pfam" id="PF18128">
    <property type="entry name" value="HydF_dimer"/>
    <property type="match status" value="1"/>
</dbReference>
<accession>A0A1H2YYM7</accession>
<dbReference type="Proteomes" id="UP000182379">
    <property type="component" value="Unassembled WGS sequence"/>
</dbReference>
<evidence type="ECO:0000313" key="7">
    <source>
        <dbReference type="Proteomes" id="UP000182379"/>
    </source>
</evidence>
<comment type="caution">
    <text evidence="6">The sequence shown here is derived from an EMBL/GenBank/DDBJ whole genome shotgun (WGS) entry which is preliminary data.</text>
</comment>
<feature type="domain" description="Hydrogen maturase F tetramerization" evidence="5">
    <location>
        <begin position="281"/>
        <end position="396"/>
    </location>
</feature>
<sequence>MPASLNATPSGERTHIGLFGCRNAGKSSLINAITGQDLAIVSDYKGTTTDPVSKAMEILPLGPVLLTDTPGMDDDTDLGQSRIEKARLVLRSTDIALLVVDAATGMNDFDRKLLQEIRDRKIPYLVVFNKCDLVPSFTLPEDLKDHSMLVSAQAGTRIWELKERISRALGKEEVKKPLLLDLLEPNALVVLVVPCDESAPKGRLILPQQQTIRELLDGHCSALVVQPQELPAMIRLLGQKISLVVTDSQAFHTVSQMVPPEIRLTSFSILFARYKGQLVPFLEGALKLKDLKDGDPVLISEGCTHHRQCNDIGTVKLPNWIRKYSGSRPDFHYSSGKGFPDDLSSFKLVIHCGACMLNPQEVAYRQGAAQKQNVPMTNYGIAIACMNGILPRVLAPFPELLEKVK</sequence>
<dbReference type="GO" id="GO:0030488">
    <property type="term" value="P:tRNA methylation"/>
    <property type="evidence" value="ECO:0007669"/>
    <property type="project" value="TreeGrafter"/>
</dbReference>
<dbReference type="NCBIfam" id="TIGR00231">
    <property type="entry name" value="small_GTP"/>
    <property type="match status" value="1"/>
</dbReference>
<dbReference type="InterPro" id="IPR027417">
    <property type="entry name" value="P-loop_NTPase"/>
</dbReference>
<feature type="domain" description="G" evidence="3">
    <location>
        <begin position="16"/>
        <end position="130"/>
    </location>
</feature>
<dbReference type="GO" id="GO:0002098">
    <property type="term" value="P:tRNA wobble uridine modification"/>
    <property type="evidence" value="ECO:0007669"/>
    <property type="project" value="TreeGrafter"/>
</dbReference>
<keyword evidence="2" id="KW-0342">GTP-binding</keyword>
<dbReference type="GO" id="GO:0005525">
    <property type="term" value="F:GTP binding"/>
    <property type="evidence" value="ECO:0007669"/>
    <property type="project" value="UniProtKB-KW"/>
</dbReference>
<dbReference type="PANTHER" id="PTHR42714">
    <property type="entry name" value="TRNA MODIFICATION GTPASE GTPBP3"/>
    <property type="match status" value="1"/>
</dbReference>
<feature type="domain" description="Hydrogen maturase F dimerization" evidence="4">
    <location>
        <begin position="178"/>
        <end position="276"/>
    </location>
</feature>
<organism evidence="6 7">
    <name type="scientific">Acidaminococcus fermentans</name>
    <dbReference type="NCBI Taxonomy" id="905"/>
    <lineage>
        <taxon>Bacteria</taxon>
        <taxon>Bacillati</taxon>
        <taxon>Bacillota</taxon>
        <taxon>Negativicutes</taxon>
        <taxon>Acidaminococcales</taxon>
        <taxon>Acidaminococcaceae</taxon>
        <taxon>Acidaminococcus</taxon>
    </lineage>
</organism>
<dbReference type="PANTHER" id="PTHR42714:SF6">
    <property type="entry name" value="TRANSLATION INITIATION FACTOR IF-2"/>
    <property type="match status" value="1"/>
</dbReference>
<dbReference type="AlphaFoldDB" id="A0A1H2YYM7"/>
<dbReference type="Gene3D" id="3.40.50.11410">
    <property type="match status" value="1"/>
</dbReference>
<keyword evidence="1" id="KW-0547">Nucleotide-binding</keyword>
<name>A0A1H2YYM7_ACIFE</name>
<dbReference type="Gene3D" id="3.40.50.11420">
    <property type="match status" value="1"/>
</dbReference>
<evidence type="ECO:0000259" key="5">
    <source>
        <dbReference type="Pfam" id="PF18133"/>
    </source>
</evidence>
<dbReference type="InterPro" id="IPR005225">
    <property type="entry name" value="Small_GTP-bd"/>
</dbReference>
<reference evidence="6 7" key="1">
    <citation type="submission" date="2016-10" db="EMBL/GenBank/DDBJ databases">
        <authorList>
            <person name="Varghese N."/>
            <person name="Submissions S."/>
        </authorList>
    </citation>
    <scope>NUCLEOTIDE SEQUENCE [LARGE SCALE GENOMIC DNA]</scope>
    <source>
        <strain evidence="6 7">WCC6</strain>
    </source>
</reference>
<dbReference type="Gene3D" id="3.40.50.300">
    <property type="entry name" value="P-loop containing nucleotide triphosphate hydrolases"/>
    <property type="match status" value="1"/>
</dbReference>
<evidence type="ECO:0000259" key="3">
    <source>
        <dbReference type="Pfam" id="PF01926"/>
    </source>
</evidence>
<evidence type="ECO:0000256" key="1">
    <source>
        <dbReference type="ARBA" id="ARBA00022741"/>
    </source>
</evidence>
<dbReference type="Pfam" id="PF01926">
    <property type="entry name" value="MMR_HSR1"/>
    <property type="match status" value="1"/>
</dbReference>
<dbReference type="SUPFAM" id="SSF52540">
    <property type="entry name" value="P-loop containing nucleoside triphosphate hydrolases"/>
    <property type="match status" value="1"/>
</dbReference>
<proteinExistence type="predicted"/>
<gene>
    <name evidence="6" type="ORF">SAMN05216495_1137</name>
</gene>
<dbReference type="RefSeq" id="WP_074707018.1">
    <property type="nucleotide sequence ID" value="NZ_FNOP01000013.1"/>
</dbReference>
<dbReference type="NCBIfam" id="TIGR03918">
    <property type="entry name" value="GTP_HydF"/>
    <property type="match status" value="1"/>
</dbReference>
<evidence type="ECO:0000259" key="4">
    <source>
        <dbReference type="Pfam" id="PF18128"/>
    </source>
</evidence>